<dbReference type="PANTHER" id="PTHR43132:SF2">
    <property type="entry name" value="ARSENICAL RESISTANCE OPERON REPRESSOR ARSR-RELATED"/>
    <property type="match status" value="1"/>
</dbReference>
<organism evidence="5 6">
    <name type="scientific">Acetoanaerobium noterae</name>
    <dbReference type="NCBI Taxonomy" id="745369"/>
    <lineage>
        <taxon>Bacteria</taxon>
        <taxon>Bacillati</taxon>
        <taxon>Bacillota</taxon>
        <taxon>Clostridia</taxon>
        <taxon>Peptostreptococcales</taxon>
        <taxon>Filifactoraceae</taxon>
        <taxon>Acetoanaerobium</taxon>
    </lineage>
</organism>
<dbReference type="Proteomes" id="UP000243406">
    <property type="component" value="Unassembled WGS sequence"/>
</dbReference>
<dbReference type="RefSeq" id="WP_079590602.1">
    <property type="nucleotide sequence ID" value="NZ_FUYN01000009.1"/>
</dbReference>
<dbReference type="GO" id="GO:0003700">
    <property type="term" value="F:DNA-binding transcription factor activity"/>
    <property type="evidence" value="ECO:0007669"/>
    <property type="project" value="InterPro"/>
</dbReference>
<dbReference type="PANTHER" id="PTHR43132">
    <property type="entry name" value="ARSENICAL RESISTANCE OPERON REPRESSOR ARSR-RELATED"/>
    <property type="match status" value="1"/>
</dbReference>
<sequence>MDSNTPTSTVLKPDKYNHLSKVCKALSSPKRLLIIDLICDGPKPVEKIANRSGMTIANTSQHLQTLLEAKFVKFEKKGLYSIYRLSNPAVENILHNIQDL</sequence>
<evidence type="ECO:0000313" key="6">
    <source>
        <dbReference type="Proteomes" id="UP000243406"/>
    </source>
</evidence>
<evidence type="ECO:0000313" key="5">
    <source>
        <dbReference type="EMBL" id="SKB70576.1"/>
    </source>
</evidence>
<reference evidence="6" key="1">
    <citation type="submission" date="2017-02" db="EMBL/GenBank/DDBJ databases">
        <authorList>
            <person name="Varghese N."/>
            <person name="Submissions S."/>
        </authorList>
    </citation>
    <scope>NUCLEOTIDE SEQUENCE [LARGE SCALE GENOMIC DNA]</scope>
    <source>
        <strain evidence="6">ATCC 35199</strain>
    </source>
</reference>
<dbReference type="GO" id="GO:0003677">
    <property type="term" value="F:DNA binding"/>
    <property type="evidence" value="ECO:0007669"/>
    <property type="project" value="UniProtKB-KW"/>
</dbReference>
<dbReference type="AlphaFoldDB" id="A0A1T5DFX2"/>
<dbReference type="InterPro" id="IPR001845">
    <property type="entry name" value="HTH_ArsR_DNA-bd_dom"/>
</dbReference>
<dbReference type="InterPro" id="IPR036390">
    <property type="entry name" value="WH_DNA-bd_sf"/>
</dbReference>
<dbReference type="PRINTS" id="PR00778">
    <property type="entry name" value="HTHARSR"/>
</dbReference>
<accession>A0A1T5DFX2</accession>
<dbReference type="Pfam" id="PF01022">
    <property type="entry name" value="HTH_5"/>
    <property type="match status" value="1"/>
</dbReference>
<keyword evidence="2 5" id="KW-0238">DNA-binding</keyword>
<feature type="domain" description="HTH arsR-type" evidence="4">
    <location>
        <begin position="11"/>
        <end position="100"/>
    </location>
</feature>
<dbReference type="CDD" id="cd00090">
    <property type="entry name" value="HTH_ARSR"/>
    <property type="match status" value="1"/>
</dbReference>
<dbReference type="NCBIfam" id="NF033788">
    <property type="entry name" value="HTH_metalloreg"/>
    <property type="match status" value="1"/>
</dbReference>
<dbReference type="InterPro" id="IPR036388">
    <property type="entry name" value="WH-like_DNA-bd_sf"/>
</dbReference>
<dbReference type="PROSITE" id="PS50987">
    <property type="entry name" value="HTH_ARSR_2"/>
    <property type="match status" value="1"/>
</dbReference>
<keyword evidence="3" id="KW-0804">Transcription</keyword>
<evidence type="ECO:0000259" key="4">
    <source>
        <dbReference type="PROSITE" id="PS50987"/>
    </source>
</evidence>
<keyword evidence="1" id="KW-0805">Transcription regulation</keyword>
<name>A0A1T5DFX2_9FIRM</name>
<evidence type="ECO:0000256" key="2">
    <source>
        <dbReference type="ARBA" id="ARBA00023125"/>
    </source>
</evidence>
<gene>
    <name evidence="5" type="ORF">SAMN02745120_2774</name>
</gene>
<keyword evidence="6" id="KW-1185">Reference proteome</keyword>
<protein>
    <submittedName>
        <fullName evidence="5">DNA-binding transcriptional regulator, ArsR family</fullName>
    </submittedName>
</protein>
<evidence type="ECO:0000256" key="1">
    <source>
        <dbReference type="ARBA" id="ARBA00023015"/>
    </source>
</evidence>
<dbReference type="Gene3D" id="1.10.10.10">
    <property type="entry name" value="Winged helix-like DNA-binding domain superfamily/Winged helix DNA-binding domain"/>
    <property type="match status" value="1"/>
</dbReference>
<dbReference type="OrthoDB" id="9798835at2"/>
<proteinExistence type="predicted"/>
<evidence type="ECO:0000256" key="3">
    <source>
        <dbReference type="ARBA" id="ARBA00023163"/>
    </source>
</evidence>
<dbReference type="EMBL" id="FUYN01000009">
    <property type="protein sequence ID" value="SKB70576.1"/>
    <property type="molecule type" value="Genomic_DNA"/>
</dbReference>
<dbReference type="InterPro" id="IPR011991">
    <property type="entry name" value="ArsR-like_HTH"/>
</dbReference>
<dbReference type="SUPFAM" id="SSF46785">
    <property type="entry name" value="Winged helix' DNA-binding domain"/>
    <property type="match status" value="1"/>
</dbReference>
<dbReference type="InterPro" id="IPR051011">
    <property type="entry name" value="Metal_resp_trans_reg"/>
</dbReference>
<dbReference type="SMART" id="SM00418">
    <property type="entry name" value="HTH_ARSR"/>
    <property type="match status" value="1"/>
</dbReference>